<dbReference type="AlphaFoldDB" id="A0A644TXA4"/>
<name>A0A644TXA4_9ZZZZ</name>
<dbReference type="InterPro" id="IPR036796">
    <property type="entry name" value="Ribosomal_uL11_N_sf"/>
</dbReference>
<dbReference type="InterPro" id="IPR036769">
    <property type="entry name" value="Ribosomal_uL11_C_sf"/>
</dbReference>
<dbReference type="PANTHER" id="PTHR11661">
    <property type="entry name" value="60S RIBOSOMAL PROTEIN L12"/>
    <property type="match status" value="1"/>
</dbReference>
<proteinExistence type="inferred from homology"/>
<gene>
    <name evidence="8" type="primary">rplK_6</name>
    <name evidence="8" type="ORF">SDC9_17335</name>
</gene>
<reference evidence="8" key="1">
    <citation type="submission" date="2019-08" db="EMBL/GenBank/DDBJ databases">
        <authorList>
            <person name="Kucharzyk K."/>
            <person name="Murdoch R.W."/>
            <person name="Higgins S."/>
            <person name="Loffler F."/>
        </authorList>
    </citation>
    <scope>NUCLEOTIDE SEQUENCE</scope>
</reference>
<keyword evidence="4 8" id="KW-0689">Ribosomal protein</keyword>
<dbReference type="Pfam" id="PF03946">
    <property type="entry name" value="Ribosomal_L11_N"/>
    <property type="match status" value="1"/>
</dbReference>
<dbReference type="InterPro" id="IPR000911">
    <property type="entry name" value="Ribosomal_uL11"/>
</dbReference>
<evidence type="ECO:0000256" key="1">
    <source>
        <dbReference type="ARBA" id="ARBA00010537"/>
    </source>
</evidence>
<dbReference type="HAMAP" id="MF_00736">
    <property type="entry name" value="Ribosomal_uL11"/>
    <property type="match status" value="1"/>
</dbReference>
<dbReference type="GO" id="GO:0070180">
    <property type="term" value="F:large ribosomal subunit rRNA binding"/>
    <property type="evidence" value="ECO:0007669"/>
    <property type="project" value="TreeGrafter"/>
</dbReference>
<dbReference type="InterPro" id="IPR020785">
    <property type="entry name" value="Ribosomal_uL11_CS"/>
</dbReference>
<organism evidence="8">
    <name type="scientific">bioreactor metagenome</name>
    <dbReference type="NCBI Taxonomy" id="1076179"/>
    <lineage>
        <taxon>unclassified sequences</taxon>
        <taxon>metagenomes</taxon>
        <taxon>ecological metagenomes</taxon>
    </lineage>
</organism>
<dbReference type="InterPro" id="IPR020783">
    <property type="entry name" value="Ribosomal_uL11_C"/>
</dbReference>
<dbReference type="CDD" id="cd00349">
    <property type="entry name" value="Ribosomal_L11"/>
    <property type="match status" value="1"/>
</dbReference>
<keyword evidence="3" id="KW-0694">RNA-binding</keyword>
<keyword evidence="5" id="KW-0687">Ribonucleoprotein</keyword>
<dbReference type="PROSITE" id="PS00359">
    <property type="entry name" value="RIBOSOMAL_L11"/>
    <property type="match status" value="1"/>
</dbReference>
<evidence type="ECO:0000259" key="6">
    <source>
        <dbReference type="Pfam" id="PF00298"/>
    </source>
</evidence>
<dbReference type="InterPro" id="IPR020784">
    <property type="entry name" value="Ribosomal_uL11_N"/>
</dbReference>
<comment type="similarity">
    <text evidence="1">Belongs to the universal ribosomal protein uL11 family.</text>
</comment>
<accession>A0A644TXA4</accession>
<evidence type="ECO:0000256" key="2">
    <source>
        <dbReference type="ARBA" id="ARBA00022730"/>
    </source>
</evidence>
<dbReference type="EMBL" id="VSSQ01000060">
    <property type="protein sequence ID" value="MPL71558.1"/>
    <property type="molecule type" value="Genomic_DNA"/>
</dbReference>
<dbReference type="SUPFAM" id="SSF54747">
    <property type="entry name" value="Ribosomal L11/L12e N-terminal domain"/>
    <property type="match status" value="1"/>
</dbReference>
<dbReference type="SUPFAM" id="SSF46906">
    <property type="entry name" value="Ribosomal protein L11, C-terminal domain"/>
    <property type="match status" value="1"/>
</dbReference>
<evidence type="ECO:0000259" key="7">
    <source>
        <dbReference type="Pfam" id="PF03946"/>
    </source>
</evidence>
<sequence>MNQCWATFGYVPTYGDTMAETVEVLVPGGRATAGPPLGPALGPLGINVKAVVDDINKKTAEFNGMSVPVTVMVDDKKNVTLTVGIPPTTALVMKEAGVEKGSGTPNTQAVGNLPLEAVIRIAKMKMESMLSYDLKTAAKEVMGTCVSVGVTVEGKTAKQAIAAVNAGEWDEQLA</sequence>
<dbReference type="SMART" id="SM00649">
    <property type="entry name" value="RL11"/>
    <property type="match status" value="1"/>
</dbReference>
<feature type="domain" description="Large ribosomal subunit protein uL11 N-terminal" evidence="7">
    <location>
        <begin position="22"/>
        <end position="77"/>
    </location>
</feature>
<keyword evidence="2" id="KW-0699">rRNA-binding</keyword>
<evidence type="ECO:0000256" key="3">
    <source>
        <dbReference type="ARBA" id="ARBA00022884"/>
    </source>
</evidence>
<dbReference type="GO" id="GO:0015934">
    <property type="term" value="C:large ribosomal subunit"/>
    <property type="evidence" value="ECO:0007669"/>
    <property type="project" value="TreeGrafter"/>
</dbReference>
<protein>
    <submittedName>
        <fullName evidence="8">50S ribosomal protein L11</fullName>
    </submittedName>
</protein>
<dbReference type="PANTHER" id="PTHR11661:SF1">
    <property type="entry name" value="LARGE RIBOSOMAL SUBUNIT PROTEIN UL11M"/>
    <property type="match status" value="1"/>
</dbReference>
<dbReference type="NCBIfam" id="NF002232">
    <property type="entry name" value="PRK01143.1"/>
    <property type="match status" value="1"/>
</dbReference>
<feature type="domain" description="Large ribosomal subunit protein uL11 C-terminal" evidence="6">
    <location>
        <begin position="85"/>
        <end position="152"/>
    </location>
</feature>
<dbReference type="GO" id="GO:0003735">
    <property type="term" value="F:structural constituent of ribosome"/>
    <property type="evidence" value="ECO:0007669"/>
    <property type="project" value="InterPro"/>
</dbReference>
<dbReference type="Gene3D" id="3.30.1550.10">
    <property type="entry name" value="Ribosomal protein L11/L12, N-terminal domain"/>
    <property type="match status" value="1"/>
</dbReference>
<evidence type="ECO:0000313" key="8">
    <source>
        <dbReference type="EMBL" id="MPL71558.1"/>
    </source>
</evidence>
<dbReference type="Gene3D" id="1.10.10.250">
    <property type="entry name" value="Ribosomal protein L11, C-terminal domain"/>
    <property type="match status" value="1"/>
</dbReference>
<dbReference type="GO" id="GO:0006412">
    <property type="term" value="P:translation"/>
    <property type="evidence" value="ECO:0007669"/>
    <property type="project" value="InterPro"/>
</dbReference>
<comment type="caution">
    <text evidence="8">The sequence shown here is derived from an EMBL/GenBank/DDBJ whole genome shotgun (WGS) entry which is preliminary data.</text>
</comment>
<evidence type="ECO:0000256" key="5">
    <source>
        <dbReference type="ARBA" id="ARBA00023274"/>
    </source>
</evidence>
<dbReference type="Pfam" id="PF00298">
    <property type="entry name" value="Ribosomal_L11"/>
    <property type="match status" value="1"/>
</dbReference>
<evidence type="ECO:0000256" key="4">
    <source>
        <dbReference type="ARBA" id="ARBA00022980"/>
    </source>
</evidence>